<dbReference type="InterPro" id="IPR007219">
    <property type="entry name" value="XnlR_reg_dom"/>
</dbReference>
<comment type="subcellular location">
    <subcellularLocation>
        <location evidence="1">Nucleus</location>
    </subcellularLocation>
</comment>
<accession>A0A507BKS9</accession>
<evidence type="ECO:0000256" key="3">
    <source>
        <dbReference type="ARBA" id="ARBA00022833"/>
    </source>
</evidence>
<evidence type="ECO:0000313" key="10">
    <source>
        <dbReference type="EMBL" id="TPX18089.1"/>
    </source>
</evidence>
<evidence type="ECO:0000256" key="8">
    <source>
        <dbReference type="SAM" id="MobiDB-lite"/>
    </source>
</evidence>
<dbReference type="GeneID" id="41979260"/>
<dbReference type="GO" id="GO:0003677">
    <property type="term" value="F:DNA binding"/>
    <property type="evidence" value="ECO:0007669"/>
    <property type="project" value="UniProtKB-KW"/>
</dbReference>
<dbReference type="Pfam" id="PF00172">
    <property type="entry name" value="Zn_clus"/>
    <property type="match status" value="1"/>
</dbReference>
<dbReference type="InterPro" id="IPR001138">
    <property type="entry name" value="Zn2Cys6_DnaBD"/>
</dbReference>
<feature type="region of interest" description="Disordered" evidence="8">
    <location>
        <begin position="1"/>
        <end position="32"/>
    </location>
</feature>
<dbReference type="RefSeq" id="XP_030999800.1">
    <property type="nucleotide sequence ID" value="XM_031134584.1"/>
</dbReference>
<dbReference type="AlphaFoldDB" id="A0A507BKS9"/>
<dbReference type="GO" id="GO:0005634">
    <property type="term" value="C:nucleus"/>
    <property type="evidence" value="ECO:0007669"/>
    <property type="project" value="UniProtKB-SubCell"/>
</dbReference>
<dbReference type="InterPro" id="IPR051615">
    <property type="entry name" value="Transcr_Regulatory_Elem"/>
</dbReference>
<dbReference type="PROSITE" id="PS00463">
    <property type="entry name" value="ZN2_CY6_FUNGAL_1"/>
    <property type="match status" value="1"/>
</dbReference>
<evidence type="ECO:0000256" key="7">
    <source>
        <dbReference type="ARBA" id="ARBA00023242"/>
    </source>
</evidence>
<feature type="compositionally biased region" description="Low complexity" evidence="8">
    <location>
        <begin position="1"/>
        <end position="22"/>
    </location>
</feature>
<reference evidence="10 11" key="1">
    <citation type="submission" date="2019-06" db="EMBL/GenBank/DDBJ databases">
        <title>Draft genome sequence of the filamentous fungus Phialemoniopsis curvata isolated from diesel fuel.</title>
        <authorList>
            <person name="Varaljay V.A."/>
            <person name="Lyon W.J."/>
            <person name="Crouch A.L."/>
            <person name="Drake C.E."/>
            <person name="Hollomon J.M."/>
            <person name="Nadeau L.J."/>
            <person name="Nunn H.S."/>
            <person name="Stevenson B.S."/>
            <person name="Bojanowski C.L."/>
            <person name="Crookes-Goodson W.J."/>
        </authorList>
    </citation>
    <scope>NUCLEOTIDE SEQUENCE [LARGE SCALE GENOMIC DNA]</scope>
    <source>
        <strain evidence="10 11">D216</strain>
    </source>
</reference>
<dbReference type="PANTHER" id="PTHR31313">
    <property type="entry name" value="TY1 ENHANCER ACTIVATOR"/>
    <property type="match status" value="1"/>
</dbReference>
<dbReference type="GO" id="GO:0008270">
    <property type="term" value="F:zinc ion binding"/>
    <property type="evidence" value="ECO:0007669"/>
    <property type="project" value="InterPro"/>
</dbReference>
<dbReference type="SMART" id="SM00906">
    <property type="entry name" value="Fungal_trans"/>
    <property type="match status" value="1"/>
</dbReference>
<evidence type="ECO:0000259" key="9">
    <source>
        <dbReference type="PROSITE" id="PS50048"/>
    </source>
</evidence>
<organism evidence="10 11">
    <name type="scientific">Thyridium curvatum</name>
    <dbReference type="NCBI Taxonomy" id="1093900"/>
    <lineage>
        <taxon>Eukaryota</taxon>
        <taxon>Fungi</taxon>
        <taxon>Dikarya</taxon>
        <taxon>Ascomycota</taxon>
        <taxon>Pezizomycotina</taxon>
        <taxon>Sordariomycetes</taxon>
        <taxon>Sordariomycetidae</taxon>
        <taxon>Thyridiales</taxon>
        <taxon>Thyridiaceae</taxon>
        <taxon>Thyridium</taxon>
    </lineage>
</organism>
<dbReference type="GO" id="GO:0006351">
    <property type="term" value="P:DNA-templated transcription"/>
    <property type="evidence" value="ECO:0007669"/>
    <property type="project" value="InterPro"/>
</dbReference>
<feature type="region of interest" description="Disordered" evidence="8">
    <location>
        <begin position="151"/>
        <end position="170"/>
    </location>
</feature>
<dbReference type="Pfam" id="PF04082">
    <property type="entry name" value="Fungal_trans"/>
    <property type="match status" value="1"/>
</dbReference>
<dbReference type="EMBL" id="SKBQ01000120">
    <property type="protein sequence ID" value="TPX18089.1"/>
    <property type="molecule type" value="Genomic_DNA"/>
</dbReference>
<keyword evidence="11" id="KW-1185">Reference proteome</keyword>
<dbReference type="SMART" id="SM00066">
    <property type="entry name" value="GAL4"/>
    <property type="match status" value="1"/>
</dbReference>
<dbReference type="OrthoDB" id="4161332at2759"/>
<keyword evidence="2" id="KW-0479">Metal-binding</keyword>
<evidence type="ECO:0000256" key="4">
    <source>
        <dbReference type="ARBA" id="ARBA00023015"/>
    </source>
</evidence>
<evidence type="ECO:0000256" key="2">
    <source>
        <dbReference type="ARBA" id="ARBA00022723"/>
    </source>
</evidence>
<dbReference type="InParanoid" id="A0A507BKS9"/>
<dbReference type="PANTHER" id="PTHR31313:SF86">
    <property type="entry name" value="ZN(2)-C6 FUNGAL-TYPE DOMAIN-CONTAINING PROTEIN"/>
    <property type="match status" value="1"/>
</dbReference>
<feature type="region of interest" description="Disordered" evidence="8">
    <location>
        <begin position="222"/>
        <end position="261"/>
    </location>
</feature>
<keyword evidence="7" id="KW-0539">Nucleus</keyword>
<keyword evidence="5" id="KW-0238">DNA-binding</keyword>
<comment type="caution">
    <text evidence="10">The sequence shown here is derived from an EMBL/GenBank/DDBJ whole genome shotgun (WGS) entry which is preliminary data.</text>
</comment>
<evidence type="ECO:0000313" key="11">
    <source>
        <dbReference type="Proteomes" id="UP000319257"/>
    </source>
</evidence>
<dbReference type="CDD" id="cd12148">
    <property type="entry name" value="fungal_TF_MHR"/>
    <property type="match status" value="1"/>
</dbReference>
<keyword evidence="4" id="KW-0805">Transcription regulation</keyword>
<keyword evidence="3" id="KW-0862">Zinc</keyword>
<feature type="compositionally biased region" description="Low complexity" evidence="8">
    <location>
        <begin position="222"/>
        <end position="234"/>
    </location>
</feature>
<feature type="domain" description="Zn(2)-C6 fungal-type" evidence="9">
    <location>
        <begin position="40"/>
        <end position="70"/>
    </location>
</feature>
<evidence type="ECO:0000256" key="6">
    <source>
        <dbReference type="ARBA" id="ARBA00023163"/>
    </source>
</evidence>
<dbReference type="Proteomes" id="UP000319257">
    <property type="component" value="Unassembled WGS sequence"/>
</dbReference>
<proteinExistence type="predicted"/>
<keyword evidence="6" id="KW-0804">Transcription</keyword>
<dbReference type="GO" id="GO:0000981">
    <property type="term" value="F:DNA-binding transcription factor activity, RNA polymerase II-specific"/>
    <property type="evidence" value="ECO:0007669"/>
    <property type="project" value="InterPro"/>
</dbReference>
<dbReference type="STRING" id="1093900.A0A507BKS9"/>
<dbReference type="InterPro" id="IPR036864">
    <property type="entry name" value="Zn2-C6_fun-type_DNA-bd_sf"/>
</dbReference>
<sequence length="892" mass="98744">MAHPHSPMTSTSPATARATTTANSEPQHSANARLAAKTPACLPCRLRKIKCNGGQPTCSTCLAANRPCQYDQSGPKRRSPLSCLFPEGASTVPAQSLRRSTLAVRRPLELTASSSLCCFYRHRVEGSRRDRQDKKKRAVAAAAAALQIHAANPEPQQPRVRRQSSTAVEEDVPNVLHSAEDVPSSFHAAAAAALQTQQANHLSRQGNIAAVERRPNVLHSAAMSRLARSQSSSSPEIWLPPLRGSHDSPYPSESCDTQSTNSADFDVSPHVILHGTGAVEVRGPTNTLYESLGSRQGLPRRGKIRRSDSADAYSAASYFLTRNAAEERGREVSYRQTLVERGYIHDVPAELALHLLDIHFNRHHFFCITYRPVFFRDMVHGGRFYSPLLLYALMAVTCRYSERTDPEVGGGDHAENSGERFYSKAEELLRDEVGKSSVPTATALLVMGNALMSAGQVDRGWDYTGRGIRMITQLGLYVEADRITADTPLETLEEIEVSRRLFWGAFVSEKLQSLYLGRPIFMHGRDCHVPKKFMDVYEEDEIWRPFLVMPGAPPLPHMTTNGVTNFVHHCVLSEICEDIMSSFYQVHAKRTPRHELRLVLDRIRGRLRGWNQDLPDKLKFTPWDERQTGLVGLVPMHTMVLHTIYLSLVILSERPFVANGHLKGNDHDGSWHDCTVAAERIACLLSVYRYAYSFRRVPYQLCYATYVASTILVRNATGPGTSGAHAPSMEYLGVCLLGFREMKLAHPGTQCMEDRIQKLMDRLNINSVAWLQHQPHPFLRASVALPVALPSQAQEYDEATQAVGELSHPSLPFAAGPSYTPGLSSSMPPVLPQNGDYSLMSPHMAGGPPGAYLVPQPPMVGSSAFATDSFYYMPMQGINDDTLYGPLRGNWG</sequence>
<protein>
    <recommendedName>
        <fullName evidence="9">Zn(2)-C6 fungal-type domain-containing protein</fullName>
    </recommendedName>
</protein>
<gene>
    <name evidence="10" type="ORF">E0L32_011813</name>
</gene>
<dbReference type="PROSITE" id="PS50048">
    <property type="entry name" value="ZN2_CY6_FUNGAL_2"/>
    <property type="match status" value="1"/>
</dbReference>
<dbReference type="SUPFAM" id="SSF57701">
    <property type="entry name" value="Zn2/Cys6 DNA-binding domain"/>
    <property type="match status" value="1"/>
</dbReference>
<name>A0A507BKS9_9PEZI</name>
<dbReference type="Gene3D" id="4.10.240.10">
    <property type="entry name" value="Zn(2)-C6 fungal-type DNA-binding domain"/>
    <property type="match status" value="1"/>
</dbReference>
<evidence type="ECO:0000256" key="5">
    <source>
        <dbReference type="ARBA" id="ARBA00023125"/>
    </source>
</evidence>
<dbReference type="CDD" id="cd00067">
    <property type="entry name" value="GAL4"/>
    <property type="match status" value="1"/>
</dbReference>
<evidence type="ECO:0000256" key="1">
    <source>
        <dbReference type="ARBA" id="ARBA00004123"/>
    </source>
</evidence>